<evidence type="ECO:0000256" key="5">
    <source>
        <dbReference type="ARBA" id="ARBA00022725"/>
    </source>
</evidence>
<comment type="subcellular location">
    <subcellularLocation>
        <location evidence="1">Cell membrane</location>
        <topology evidence="1">Multi-pass membrane protein</topology>
    </subcellularLocation>
</comment>
<keyword evidence="8" id="KW-0675">Receptor</keyword>
<proteinExistence type="predicted"/>
<dbReference type="Proteomes" id="UP001168821">
    <property type="component" value="Unassembled WGS sequence"/>
</dbReference>
<evidence type="ECO:0000256" key="4">
    <source>
        <dbReference type="ARBA" id="ARBA00022692"/>
    </source>
</evidence>
<feature type="transmembrane region" description="Helical" evidence="10">
    <location>
        <begin position="131"/>
        <end position="151"/>
    </location>
</feature>
<keyword evidence="12" id="KW-1185">Reference proteome</keyword>
<evidence type="ECO:0000256" key="9">
    <source>
        <dbReference type="ARBA" id="ARBA00023224"/>
    </source>
</evidence>
<feature type="transmembrane region" description="Helical" evidence="10">
    <location>
        <begin position="288"/>
        <end position="308"/>
    </location>
</feature>
<reference evidence="11" key="1">
    <citation type="journal article" date="2023" name="G3 (Bethesda)">
        <title>Whole genome assemblies of Zophobas morio and Tenebrio molitor.</title>
        <authorList>
            <person name="Kaur S."/>
            <person name="Stinson S.A."/>
            <person name="diCenzo G.C."/>
        </authorList>
    </citation>
    <scope>NUCLEOTIDE SEQUENCE</scope>
    <source>
        <strain evidence="11">QUZm001</strain>
    </source>
</reference>
<feature type="transmembrane region" description="Helical" evidence="10">
    <location>
        <begin position="70"/>
        <end position="91"/>
    </location>
</feature>
<protein>
    <recommendedName>
        <fullName evidence="13">Odorant receptor</fullName>
    </recommendedName>
</protein>
<dbReference type="EMBL" id="JALNTZ010000002">
    <property type="protein sequence ID" value="KAJ3663325.1"/>
    <property type="molecule type" value="Genomic_DNA"/>
</dbReference>
<keyword evidence="9" id="KW-0807">Transducer</keyword>
<dbReference type="PANTHER" id="PTHR21137">
    <property type="entry name" value="ODORANT RECEPTOR"/>
    <property type="match status" value="1"/>
</dbReference>
<sequence>MCTSKKFDWTDIIRRNILILRLVGLWPNGSQNYRHNLYGVYAFTSIIIPGASIFFQIMNIFYVYDDLEALSSTVFITVASLQTLVKMCIFVKNIGLFKKLIQLLNGNQLNPKNESEIKIVKPLLKFWKAIYLIYCSTALLSVCVITVIPMFSKSESKKLPFAAWYPYNYTVSPLFELTYLYQTSCAWFITVANIHMDTIIVALMVYIVAQCDILRYNFENLTNSGEKFHDVNKTIVGFVKYHKNILSFAEDSNKFSEVIIVLQLFTSTFILAATMFELTIVSPVSKDGLLRIMYGSAMTCQIFMYCWFGNEIETKVRYMH</sequence>
<dbReference type="InterPro" id="IPR004117">
    <property type="entry name" value="7tm6_olfct_rcpt"/>
</dbReference>
<keyword evidence="6 10" id="KW-1133">Transmembrane helix</keyword>
<name>A0AA38IVU4_9CUCU</name>
<accession>A0AA38IVU4</accession>
<evidence type="ECO:0000256" key="6">
    <source>
        <dbReference type="ARBA" id="ARBA00022989"/>
    </source>
</evidence>
<keyword evidence="7 10" id="KW-0472">Membrane</keyword>
<dbReference type="GO" id="GO:0005886">
    <property type="term" value="C:plasma membrane"/>
    <property type="evidence" value="ECO:0007669"/>
    <property type="project" value="UniProtKB-SubCell"/>
</dbReference>
<evidence type="ECO:0000256" key="10">
    <source>
        <dbReference type="SAM" id="Phobius"/>
    </source>
</evidence>
<keyword evidence="3" id="KW-0716">Sensory transduction</keyword>
<evidence type="ECO:0008006" key="13">
    <source>
        <dbReference type="Google" id="ProtNLM"/>
    </source>
</evidence>
<organism evidence="11 12">
    <name type="scientific">Zophobas morio</name>
    <dbReference type="NCBI Taxonomy" id="2755281"/>
    <lineage>
        <taxon>Eukaryota</taxon>
        <taxon>Metazoa</taxon>
        <taxon>Ecdysozoa</taxon>
        <taxon>Arthropoda</taxon>
        <taxon>Hexapoda</taxon>
        <taxon>Insecta</taxon>
        <taxon>Pterygota</taxon>
        <taxon>Neoptera</taxon>
        <taxon>Endopterygota</taxon>
        <taxon>Coleoptera</taxon>
        <taxon>Polyphaga</taxon>
        <taxon>Cucujiformia</taxon>
        <taxon>Tenebrionidae</taxon>
        <taxon>Zophobas</taxon>
    </lineage>
</organism>
<dbReference type="GO" id="GO:0005549">
    <property type="term" value="F:odorant binding"/>
    <property type="evidence" value="ECO:0007669"/>
    <property type="project" value="InterPro"/>
</dbReference>
<evidence type="ECO:0000256" key="7">
    <source>
        <dbReference type="ARBA" id="ARBA00023136"/>
    </source>
</evidence>
<dbReference type="AlphaFoldDB" id="A0AA38IVU4"/>
<comment type="caution">
    <text evidence="11">The sequence shown here is derived from an EMBL/GenBank/DDBJ whole genome shotgun (WGS) entry which is preliminary data.</text>
</comment>
<dbReference type="GO" id="GO:0007165">
    <property type="term" value="P:signal transduction"/>
    <property type="evidence" value="ECO:0007669"/>
    <property type="project" value="UniProtKB-KW"/>
</dbReference>
<feature type="transmembrane region" description="Helical" evidence="10">
    <location>
        <begin position="40"/>
        <end position="64"/>
    </location>
</feature>
<evidence type="ECO:0000256" key="2">
    <source>
        <dbReference type="ARBA" id="ARBA00022475"/>
    </source>
</evidence>
<keyword evidence="5" id="KW-0552">Olfaction</keyword>
<evidence type="ECO:0000256" key="1">
    <source>
        <dbReference type="ARBA" id="ARBA00004651"/>
    </source>
</evidence>
<evidence type="ECO:0000256" key="3">
    <source>
        <dbReference type="ARBA" id="ARBA00022606"/>
    </source>
</evidence>
<dbReference type="GO" id="GO:0004984">
    <property type="term" value="F:olfactory receptor activity"/>
    <property type="evidence" value="ECO:0007669"/>
    <property type="project" value="InterPro"/>
</dbReference>
<evidence type="ECO:0000313" key="12">
    <source>
        <dbReference type="Proteomes" id="UP001168821"/>
    </source>
</evidence>
<feature type="transmembrane region" description="Helical" evidence="10">
    <location>
        <begin position="186"/>
        <end position="209"/>
    </location>
</feature>
<keyword evidence="4 10" id="KW-0812">Transmembrane</keyword>
<feature type="transmembrane region" description="Helical" evidence="10">
    <location>
        <begin position="258"/>
        <end position="276"/>
    </location>
</feature>
<evidence type="ECO:0000313" key="11">
    <source>
        <dbReference type="EMBL" id="KAJ3663325.1"/>
    </source>
</evidence>
<dbReference type="PANTHER" id="PTHR21137:SF35">
    <property type="entry name" value="ODORANT RECEPTOR 19A-RELATED"/>
    <property type="match status" value="1"/>
</dbReference>
<gene>
    <name evidence="11" type="ORF">Zmor_007616</name>
</gene>
<evidence type="ECO:0000256" key="8">
    <source>
        <dbReference type="ARBA" id="ARBA00023170"/>
    </source>
</evidence>
<dbReference type="Pfam" id="PF02949">
    <property type="entry name" value="7tm_6"/>
    <property type="match status" value="1"/>
</dbReference>
<keyword evidence="2" id="KW-1003">Cell membrane</keyword>